<dbReference type="CDD" id="cd18793">
    <property type="entry name" value="SF2_C_SNF"/>
    <property type="match status" value="1"/>
</dbReference>
<dbReference type="InterPro" id="IPR001650">
    <property type="entry name" value="Helicase_C-like"/>
</dbReference>
<dbReference type="GO" id="GO:0008094">
    <property type="term" value="F:ATP-dependent activity, acting on DNA"/>
    <property type="evidence" value="ECO:0007669"/>
    <property type="project" value="TreeGrafter"/>
</dbReference>
<dbReference type="InterPro" id="IPR050628">
    <property type="entry name" value="SNF2_RAD54_helicase_TF"/>
</dbReference>
<protein>
    <submittedName>
        <fullName evidence="5">SWF/SNF helicase family protein</fullName>
    </submittedName>
</protein>
<keyword evidence="2" id="KW-0378">Hydrolase</keyword>
<dbReference type="EMBL" id="JAOCJE010000001">
    <property type="protein sequence ID" value="MDH1337714.1"/>
    <property type="molecule type" value="Genomic_DNA"/>
</dbReference>
<dbReference type="PANTHER" id="PTHR45626">
    <property type="entry name" value="TRANSCRIPTION TERMINATION FACTOR 2-RELATED"/>
    <property type="match status" value="1"/>
</dbReference>
<gene>
    <name evidence="5" type="ORF">N5J11_00120</name>
</gene>
<dbReference type="InterPro" id="IPR027417">
    <property type="entry name" value="P-loop_NTPase"/>
</dbReference>
<keyword evidence="1" id="KW-0547">Nucleotide-binding</keyword>
<dbReference type="Pfam" id="PF00271">
    <property type="entry name" value="Helicase_C"/>
    <property type="match status" value="1"/>
</dbReference>
<keyword evidence="5" id="KW-0347">Helicase</keyword>
<evidence type="ECO:0000259" key="4">
    <source>
        <dbReference type="PROSITE" id="PS51194"/>
    </source>
</evidence>
<dbReference type="Proteomes" id="UP001161697">
    <property type="component" value="Unassembled WGS sequence"/>
</dbReference>
<accession>A0AA42TWZ5</accession>
<dbReference type="GO" id="GO:0016787">
    <property type="term" value="F:hydrolase activity"/>
    <property type="evidence" value="ECO:0007669"/>
    <property type="project" value="UniProtKB-KW"/>
</dbReference>
<evidence type="ECO:0000313" key="6">
    <source>
        <dbReference type="Proteomes" id="UP001161697"/>
    </source>
</evidence>
<dbReference type="PANTHER" id="PTHR45626:SF50">
    <property type="entry name" value="TRANSCRIPTION TERMINATION FACTOR 2"/>
    <property type="match status" value="1"/>
</dbReference>
<name>A0AA42TWZ5_ECTOL</name>
<evidence type="ECO:0000256" key="3">
    <source>
        <dbReference type="ARBA" id="ARBA00022840"/>
    </source>
</evidence>
<dbReference type="Gene3D" id="3.40.50.300">
    <property type="entry name" value="P-loop containing nucleotide triphosphate hydrolases"/>
    <property type="match status" value="1"/>
</dbReference>
<dbReference type="GO" id="GO:0004386">
    <property type="term" value="F:helicase activity"/>
    <property type="evidence" value="ECO:0007669"/>
    <property type="project" value="UniProtKB-KW"/>
</dbReference>
<keyword evidence="3" id="KW-0067">ATP-binding</keyword>
<sequence length="214" mass="23557">MAGLQQLNWDSEGVGSKAAALVDLSTVAGNKISNPPWVKFQSAGWVNFPSAPTGDKVILFMMTKRLQRVLKLWLDQIYDLNVAVINGDTQAVATRAEDMTRKKLIAEFEAKSGFNILIMSPVAAGVGLTVIGANHVVHLERHWNPAKEAQASDRVYRIGQTKPVFIHLPAVIHPQFDSFDVHLDRLLRGKLMLKDAVVTPEAVSESEMMQSMGL</sequence>
<reference evidence="5" key="1">
    <citation type="submission" date="2022-09" db="EMBL/GenBank/DDBJ databases">
        <title>Intensive care unit water sources are persistently colonized with multi-drug resistant bacteria and are the site of extensive horizontal gene transfer of antibiotic resistance genes.</title>
        <authorList>
            <person name="Diorio-Toth L."/>
        </authorList>
    </citation>
    <scope>NUCLEOTIDE SEQUENCE</scope>
    <source>
        <strain evidence="5">GD03704</strain>
    </source>
</reference>
<dbReference type="AlphaFoldDB" id="A0AA42TWZ5"/>
<dbReference type="SUPFAM" id="SSF52540">
    <property type="entry name" value="P-loop containing nucleoside triphosphate hydrolases"/>
    <property type="match status" value="1"/>
</dbReference>
<evidence type="ECO:0000256" key="2">
    <source>
        <dbReference type="ARBA" id="ARBA00022801"/>
    </source>
</evidence>
<proteinExistence type="predicted"/>
<evidence type="ECO:0000256" key="1">
    <source>
        <dbReference type="ARBA" id="ARBA00022741"/>
    </source>
</evidence>
<dbReference type="GO" id="GO:0006281">
    <property type="term" value="P:DNA repair"/>
    <property type="evidence" value="ECO:0007669"/>
    <property type="project" value="TreeGrafter"/>
</dbReference>
<dbReference type="SMART" id="SM00490">
    <property type="entry name" value="HELICc"/>
    <property type="match status" value="1"/>
</dbReference>
<dbReference type="PROSITE" id="PS51194">
    <property type="entry name" value="HELICASE_CTER"/>
    <property type="match status" value="1"/>
</dbReference>
<comment type="caution">
    <text evidence="5">The sequence shown here is derived from an EMBL/GenBank/DDBJ whole genome shotgun (WGS) entry which is preliminary data.</text>
</comment>
<feature type="domain" description="Helicase C-terminal" evidence="4">
    <location>
        <begin position="20"/>
        <end position="207"/>
    </location>
</feature>
<organism evidence="5 6">
    <name type="scientific">Ectopseudomonas oleovorans</name>
    <name type="common">Pseudomonas oleovorans</name>
    <dbReference type="NCBI Taxonomy" id="301"/>
    <lineage>
        <taxon>Bacteria</taxon>
        <taxon>Pseudomonadati</taxon>
        <taxon>Pseudomonadota</taxon>
        <taxon>Gammaproteobacteria</taxon>
        <taxon>Pseudomonadales</taxon>
        <taxon>Pseudomonadaceae</taxon>
        <taxon>Ectopseudomonas</taxon>
    </lineage>
</organism>
<evidence type="ECO:0000313" key="5">
    <source>
        <dbReference type="EMBL" id="MDH1337714.1"/>
    </source>
</evidence>
<dbReference type="InterPro" id="IPR049730">
    <property type="entry name" value="SNF2/RAD54-like_C"/>
</dbReference>
<dbReference type="GO" id="GO:0005524">
    <property type="term" value="F:ATP binding"/>
    <property type="evidence" value="ECO:0007669"/>
    <property type="project" value="UniProtKB-KW"/>
</dbReference>